<dbReference type="AlphaFoldDB" id="A0A7M1KSD3"/>
<dbReference type="RefSeq" id="WP_172699759.1">
    <property type="nucleotide sequence ID" value="NZ_CP063065.1"/>
</dbReference>
<proteinExistence type="predicted"/>
<name>A0A7M1KSD3_9LACT</name>
<evidence type="ECO:0000313" key="2">
    <source>
        <dbReference type="Proteomes" id="UP000595091"/>
    </source>
</evidence>
<sequence length="48" mass="5711">MEQIKKDLYHHFKNKQTLYVAVLETVANEVEKELINFVANEQLTMEET</sequence>
<gene>
    <name evidence="1" type="ORF">IMX20_08845</name>
</gene>
<dbReference type="EMBL" id="CP063065">
    <property type="protein sequence ID" value="QOQ79064.1"/>
    <property type="molecule type" value="Genomic_DNA"/>
</dbReference>
<organism evidence="1 2">
    <name type="scientific">Aerococcus urinaeequi</name>
    <dbReference type="NCBI Taxonomy" id="51665"/>
    <lineage>
        <taxon>Bacteria</taxon>
        <taxon>Bacillati</taxon>
        <taxon>Bacillota</taxon>
        <taxon>Bacilli</taxon>
        <taxon>Lactobacillales</taxon>
        <taxon>Aerococcaceae</taxon>
        <taxon>Aerococcus</taxon>
    </lineage>
</organism>
<dbReference type="Proteomes" id="UP000595091">
    <property type="component" value="Chromosome"/>
</dbReference>
<protein>
    <submittedName>
        <fullName evidence="1">Uncharacterized protein</fullName>
    </submittedName>
</protein>
<dbReference type="SUPFAM" id="SSF46689">
    <property type="entry name" value="Homeodomain-like"/>
    <property type="match status" value="1"/>
</dbReference>
<dbReference type="Gene3D" id="1.10.357.10">
    <property type="entry name" value="Tetracycline Repressor, domain 2"/>
    <property type="match status" value="1"/>
</dbReference>
<dbReference type="InterPro" id="IPR009057">
    <property type="entry name" value="Homeodomain-like_sf"/>
</dbReference>
<accession>A0A7M1KSD3</accession>
<reference evidence="1 2" key="1">
    <citation type="submission" date="2020-10" db="EMBL/GenBank/DDBJ databases">
        <title>Plasmid carrying two tetracycline resistance determinant.</title>
        <authorList>
            <person name="Yang Q."/>
        </authorList>
    </citation>
    <scope>NUCLEOTIDE SEQUENCE [LARGE SCALE GENOMIC DNA]</scope>
    <source>
        <strain evidence="1 2">T43</strain>
    </source>
</reference>
<evidence type="ECO:0000313" key="1">
    <source>
        <dbReference type="EMBL" id="QOQ79064.1"/>
    </source>
</evidence>